<dbReference type="Gene3D" id="3.40.50.2020">
    <property type="match status" value="1"/>
</dbReference>
<dbReference type="EMBL" id="JAGFNS010000052">
    <property type="protein sequence ID" value="MBO3744079.1"/>
    <property type="molecule type" value="Genomic_DNA"/>
</dbReference>
<evidence type="ECO:0000313" key="2">
    <source>
        <dbReference type="EMBL" id="MBO3744079.1"/>
    </source>
</evidence>
<dbReference type="Gene3D" id="3.30.1310.20">
    <property type="entry name" value="PRTase-like"/>
    <property type="match status" value="1"/>
</dbReference>
<sequence length="210" mass="22418">MIFANRAEAGRALADRLARLLGGDRHPLVLALPRGGLPVAGPVAERLGGDLDIVVVRKIGSPRYPEFGVGAIAEDGPPVYDPDNLRYAGVTEADLAGVLAAERAELARRIHRYRGGRPVPPVAGRTVIVIDDGLATGITAHAALRWVREQGPGRLILAAPVCAPQARDALSAEADEVVCLSAPDPFYAVGRWYEDFEQLTDEDVGHFIMC</sequence>
<comment type="caution">
    <text evidence="2">The sequence shown here is derived from an EMBL/GenBank/DDBJ whole genome shotgun (WGS) entry which is preliminary data.</text>
</comment>
<feature type="domain" description="Phosphoribosyltransferase" evidence="1">
    <location>
        <begin position="9"/>
        <end position="181"/>
    </location>
</feature>
<dbReference type="InterPro" id="IPR000836">
    <property type="entry name" value="PRTase_dom"/>
</dbReference>
<keyword evidence="2" id="KW-0808">Transferase</keyword>
<gene>
    <name evidence="2" type="ORF">J5X75_41955</name>
</gene>
<organism evidence="2 3">
    <name type="scientific">Actinoplanes flavus</name>
    <dbReference type="NCBI Taxonomy" id="2820290"/>
    <lineage>
        <taxon>Bacteria</taxon>
        <taxon>Bacillati</taxon>
        <taxon>Actinomycetota</taxon>
        <taxon>Actinomycetes</taxon>
        <taxon>Micromonosporales</taxon>
        <taxon>Micromonosporaceae</taxon>
        <taxon>Actinoplanes</taxon>
    </lineage>
</organism>
<evidence type="ECO:0000259" key="1">
    <source>
        <dbReference type="Pfam" id="PF00156"/>
    </source>
</evidence>
<dbReference type="CDD" id="cd06223">
    <property type="entry name" value="PRTases_typeI"/>
    <property type="match status" value="1"/>
</dbReference>
<proteinExistence type="predicted"/>
<dbReference type="GO" id="GO:0016757">
    <property type="term" value="F:glycosyltransferase activity"/>
    <property type="evidence" value="ECO:0007669"/>
    <property type="project" value="UniProtKB-KW"/>
</dbReference>
<keyword evidence="2" id="KW-0328">Glycosyltransferase</keyword>
<dbReference type="SUPFAM" id="SSF53271">
    <property type="entry name" value="PRTase-like"/>
    <property type="match status" value="1"/>
</dbReference>
<evidence type="ECO:0000313" key="3">
    <source>
        <dbReference type="Proteomes" id="UP000679690"/>
    </source>
</evidence>
<dbReference type="Proteomes" id="UP000679690">
    <property type="component" value="Unassembled WGS sequence"/>
</dbReference>
<protein>
    <submittedName>
        <fullName evidence="2">Phosphoribosyltransferase</fullName>
    </submittedName>
</protein>
<keyword evidence="3" id="KW-1185">Reference proteome</keyword>
<dbReference type="Pfam" id="PF00156">
    <property type="entry name" value="Pribosyltran"/>
    <property type="match status" value="1"/>
</dbReference>
<accession>A0ABS3UZR5</accession>
<name>A0ABS3UZR5_9ACTN</name>
<dbReference type="InterPro" id="IPR029057">
    <property type="entry name" value="PRTase-like"/>
</dbReference>
<dbReference type="RefSeq" id="WP_208473317.1">
    <property type="nucleotide sequence ID" value="NZ_JAGFNS010000052.1"/>
</dbReference>
<reference evidence="2 3" key="1">
    <citation type="submission" date="2021-03" db="EMBL/GenBank/DDBJ databases">
        <title>Actinoplanes flavus sp. nov., a novel actinomycete isolated from Coconut Palm rhizosphere soil.</title>
        <authorList>
            <person name="Luo X."/>
        </authorList>
    </citation>
    <scope>NUCLEOTIDE SEQUENCE [LARGE SCALE GENOMIC DNA]</scope>
    <source>
        <strain evidence="2 3">NEAU-H7</strain>
    </source>
</reference>